<dbReference type="KEGG" id="pxu:106123355"/>
<keyword evidence="2 6" id="KW-0812">Transmembrane</keyword>
<feature type="transmembrane region" description="Helical" evidence="6">
    <location>
        <begin position="14"/>
        <end position="36"/>
    </location>
</feature>
<keyword evidence="3 6" id="KW-1133">Transmembrane helix</keyword>
<evidence type="ECO:0000256" key="2">
    <source>
        <dbReference type="ARBA" id="ARBA00022692"/>
    </source>
</evidence>
<evidence type="ECO:0000313" key="10">
    <source>
        <dbReference type="RefSeq" id="XP_013175070.1"/>
    </source>
</evidence>
<dbReference type="GO" id="GO:0005635">
    <property type="term" value="C:nuclear envelope"/>
    <property type="evidence" value="ECO:0007669"/>
    <property type="project" value="TreeGrafter"/>
</dbReference>
<dbReference type="GO" id="GO:0016020">
    <property type="term" value="C:membrane"/>
    <property type="evidence" value="ECO:0007669"/>
    <property type="project" value="UniProtKB-SubCell"/>
</dbReference>
<dbReference type="InterPro" id="IPR012919">
    <property type="entry name" value="SUN_dom"/>
</dbReference>
<feature type="coiled-coil region" evidence="5">
    <location>
        <begin position="53"/>
        <end position="80"/>
    </location>
</feature>
<keyword evidence="4 6" id="KW-0472">Membrane</keyword>
<dbReference type="PROSITE" id="PS51469">
    <property type="entry name" value="SUN"/>
    <property type="match status" value="1"/>
</dbReference>
<evidence type="ECO:0000256" key="3">
    <source>
        <dbReference type="ARBA" id="ARBA00022989"/>
    </source>
</evidence>
<dbReference type="OrthoDB" id="342281at2759"/>
<proteinExistence type="predicted"/>
<accession>A0A194PEV0</accession>
<evidence type="ECO:0000256" key="1">
    <source>
        <dbReference type="ARBA" id="ARBA00004370"/>
    </source>
</evidence>
<evidence type="ECO:0000259" key="7">
    <source>
        <dbReference type="PROSITE" id="PS51469"/>
    </source>
</evidence>
<protein>
    <submittedName>
        <fullName evidence="8 10">SUN domain-containing protein 3</fullName>
    </submittedName>
</protein>
<dbReference type="GO" id="GO:0043495">
    <property type="term" value="F:protein-membrane adaptor activity"/>
    <property type="evidence" value="ECO:0007669"/>
    <property type="project" value="TreeGrafter"/>
</dbReference>
<dbReference type="Pfam" id="PF07738">
    <property type="entry name" value="Sad1_UNC"/>
    <property type="match status" value="1"/>
</dbReference>
<dbReference type="Gene3D" id="2.60.120.260">
    <property type="entry name" value="Galactose-binding domain-like"/>
    <property type="match status" value="1"/>
</dbReference>
<feature type="domain" description="SUN" evidence="7">
    <location>
        <begin position="124"/>
        <end position="289"/>
    </location>
</feature>
<evidence type="ECO:0000313" key="9">
    <source>
        <dbReference type="Proteomes" id="UP000053268"/>
    </source>
</evidence>
<evidence type="ECO:0000256" key="6">
    <source>
        <dbReference type="SAM" id="Phobius"/>
    </source>
</evidence>
<dbReference type="EMBL" id="KQ459606">
    <property type="protein sequence ID" value="KPI91224.1"/>
    <property type="molecule type" value="Genomic_DNA"/>
</dbReference>
<dbReference type="Proteomes" id="UP000053268">
    <property type="component" value="Unassembled WGS sequence"/>
</dbReference>
<name>A0A194PEV0_PAPXU</name>
<dbReference type="PANTHER" id="PTHR12911:SF8">
    <property type="entry name" value="KLAROID PROTEIN-RELATED"/>
    <property type="match status" value="1"/>
</dbReference>
<gene>
    <name evidence="10" type="primary">LOC106123355</name>
    <name evidence="8" type="ORF">RR46_14728</name>
</gene>
<keyword evidence="9" id="KW-1185">Reference proteome</keyword>
<reference evidence="10" key="2">
    <citation type="submission" date="2025-04" db="UniProtKB">
        <authorList>
            <consortium name="RefSeq"/>
        </authorList>
    </citation>
    <scope>IDENTIFICATION</scope>
</reference>
<comment type="subcellular location">
    <subcellularLocation>
        <location evidence="1">Membrane</location>
    </subcellularLocation>
</comment>
<dbReference type="PANTHER" id="PTHR12911">
    <property type="entry name" value="SAD1/UNC-84-LIKE PROTEIN-RELATED"/>
    <property type="match status" value="1"/>
</dbReference>
<evidence type="ECO:0000313" key="8">
    <source>
        <dbReference type="EMBL" id="KPI91224.1"/>
    </source>
</evidence>
<evidence type="ECO:0000256" key="4">
    <source>
        <dbReference type="ARBA" id="ARBA00023136"/>
    </source>
</evidence>
<reference evidence="8 9" key="1">
    <citation type="journal article" date="2015" name="Nat. Commun.">
        <title>Outbred genome sequencing and CRISPR/Cas9 gene editing in butterflies.</title>
        <authorList>
            <person name="Li X."/>
            <person name="Fan D."/>
            <person name="Zhang W."/>
            <person name="Liu G."/>
            <person name="Zhang L."/>
            <person name="Zhao L."/>
            <person name="Fang X."/>
            <person name="Chen L."/>
            <person name="Dong Y."/>
            <person name="Chen Y."/>
            <person name="Ding Y."/>
            <person name="Zhao R."/>
            <person name="Feng M."/>
            <person name="Zhu Y."/>
            <person name="Feng Y."/>
            <person name="Jiang X."/>
            <person name="Zhu D."/>
            <person name="Xiang H."/>
            <person name="Feng X."/>
            <person name="Li S."/>
            <person name="Wang J."/>
            <person name="Zhang G."/>
            <person name="Kronforst M.R."/>
            <person name="Wang W."/>
        </authorList>
    </citation>
    <scope>NUCLEOTIDE SEQUENCE [LARGE SCALE GENOMIC DNA]</scope>
    <source>
        <strain evidence="8">Ya'a_city_454_Px</strain>
        <tissue evidence="8">Whole body</tissue>
    </source>
</reference>
<dbReference type="RefSeq" id="XP_013175070.1">
    <property type="nucleotide sequence ID" value="XM_013319616.1"/>
</dbReference>
<dbReference type="Proteomes" id="UP000694872">
    <property type="component" value="Unplaced"/>
</dbReference>
<dbReference type="GeneID" id="106123355"/>
<organism evidence="8 9">
    <name type="scientific">Papilio xuthus</name>
    <name type="common">Asian swallowtail butterfly</name>
    <dbReference type="NCBI Taxonomy" id="66420"/>
    <lineage>
        <taxon>Eukaryota</taxon>
        <taxon>Metazoa</taxon>
        <taxon>Ecdysozoa</taxon>
        <taxon>Arthropoda</taxon>
        <taxon>Hexapoda</taxon>
        <taxon>Insecta</taxon>
        <taxon>Pterygota</taxon>
        <taxon>Neoptera</taxon>
        <taxon>Endopterygota</taxon>
        <taxon>Lepidoptera</taxon>
        <taxon>Glossata</taxon>
        <taxon>Ditrysia</taxon>
        <taxon>Papilionoidea</taxon>
        <taxon>Papilionidae</taxon>
        <taxon>Papilioninae</taxon>
        <taxon>Papilio</taxon>
    </lineage>
</organism>
<evidence type="ECO:0000256" key="5">
    <source>
        <dbReference type="SAM" id="Coils"/>
    </source>
</evidence>
<dbReference type="AlphaFoldDB" id="A0A194PEV0"/>
<dbReference type="InterPro" id="IPR045119">
    <property type="entry name" value="SUN1-5"/>
</dbReference>
<keyword evidence="5" id="KW-0175">Coiled coil</keyword>
<dbReference type="STRING" id="66420.A0A194PEV0"/>
<sequence>MDYDEEEGCGIRNIFRSFVCVALTLLLGLHVYSYLWGSQDTIEGDFGDIKYMVMQLTQGLSEMNREHERIRNELERMSSALPAMTAASGRVKDALEPTRRHARQLMDMGDYDRQIADFALESAGARILDTGETQEYMIYESTVGWALHAVSSLLCRECPGASAILRPGTLPGECWAFRGSRGEVTIRLVGSVHITGISIEHIPPHISPTKEISSAPRLFQLEGLSHRGDPHPHDFGSFEYDKDGKPIQYFEVQQPAAAAYLIVRLKVFSNWGHSLYTCLYRVRIHGELAPGQAPQKTISEEETMPLH</sequence>